<name>A0AB74TLC3_9LACT</name>
<gene>
    <name evidence="2" type="ORF">VUQ07_07135</name>
    <name evidence="1" type="ORF">VUQ09_07875</name>
</gene>
<evidence type="ECO:0000313" key="2">
    <source>
        <dbReference type="EMBL" id="XBC51009.1"/>
    </source>
</evidence>
<sequence>MDAKEARTAIEQVYQETGFRKNQVQSLFAMERLIFGLLRTSFQDHIILKGGFLLALKHGLTERTTVDVDFTLKHVPLSDDVIEQMIVEVNNQLADFEEITLQKIRATRDDFQYNGYKVSLSYSLNGKVFNFKVDLTTGEKLIDENYKEELNLLFEDQTIELYSYPVEQIMSDKFQTVIAFGSVDDTNSRMKDYYDIYVMNQLYKDLNYDKVYQSVKKTMKQRDTDVPTQHFVKVLDFLQASQTQQNYWERFKERYPYVSDISFVEVMAEIKSVNQKIVEVEENRNN</sequence>
<dbReference type="EMBL" id="CP142436">
    <property type="protein sequence ID" value="XBC51009.1"/>
    <property type="molecule type" value="Genomic_DNA"/>
</dbReference>
<dbReference type="GO" id="GO:0016740">
    <property type="term" value="F:transferase activity"/>
    <property type="evidence" value="ECO:0007669"/>
    <property type="project" value="UniProtKB-KW"/>
</dbReference>
<dbReference type="InterPro" id="IPR014942">
    <property type="entry name" value="AbiEii"/>
</dbReference>
<accession>A0AB74TLC3</accession>
<evidence type="ECO:0000313" key="1">
    <source>
        <dbReference type="EMBL" id="XBC47472.1"/>
    </source>
</evidence>
<dbReference type="RefSeq" id="WP_347297619.1">
    <property type="nucleotide sequence ID" value="NZ_CP142434.1"/>
</dbReference>
<proteinExistence type="predicted"/>
<reference evidence="1" key="1">
    <citation type="submission" date="2023-12" db="EMBL/GenBank/DDBJ databases">
        <title>Dolosigranulum savutii sp. nov. isolated from human upper respiratory samples collected in Botswana.</title>
        <authorList>
            <person name="Kelly M.S."/>
        </authorList>
    </citation>
    <scope>NUCLEOTIDE SEQUENCE</scope>
    <source>
        <strain evidence="2">MSK211</strain>
        <strain evidence="1">MSK312</strain>
    </source>
</reference>
<dbReference type="Pfam" id="PF08843">
    <property type="entry name" value="AbiEii"/>
    <property type="match status" value="1"/>
</dbReference>
<dbReference type="EMBL" id="CP142434">
    <property type="protein sequence ID" value="XBC47472.1"/>
    <property type="molecule type" value="Genomic_DNA"/>
</dbReference>
<dbReference type="Gene3D" id="3.10.450.620">
    <property type="entry name" value="JHP933, nucleotidyltransferase-like core domain"/>
    <property type="match status" value="1"/>
</dbReference>
<dbReference type="AlphaFoldDB" id="A0AB74TLC3"/>
<protein>
    <submittedName>
        <fullName evidence="1">Nucleotidyl transferase AbiEii/AbiGii toxin family protein</fullName>
    </submittedName>
</protein>
<organism evidence="1">
    <name type="scientific">Dolosigranulum savutiense</name>
    <dbReference type="NCBI Taxonomy" id="3110288"/>
    <lineage>
        <taxon>Bacteria</taxon>
        <taxon>Bacillati</taxon>
        <taxon>Bacillota</taxon>
        <taxon>Bacilli</taxon>
        <taxon>Lactobacillales</taxon>
        <taxon>Carnobacteriaceae</taxon>
        <taxon>Dolosigranulum</taxon>
    </lineage>
</organism>
<keyword evidence="1" id="KW-0808">Transferase</keyword>